<dbReference type="InterPro" id="IPR051309">
    <property type="entry name" value="ABCF_ATPase"/>
</dbReference>
<dbReference type="PROSITE" id="PS00211">
    <property type="entry name" value="ABC_TRANSPORTER_1"/>
    <property type="match status" value="1"/>
</dbReference>
<dbReference type="InterPro" id="IPR017871">
    <property type="entry name" value="ABC_transporter-like_CS"/>
</dbReference>
<evidence type="ECO:0000259" key="5">
    <source>
        <dbReference type="PROSITE" id="PS50893"/>
    </source>
</evidence>
<dbReference type="HOGENOM" id="CLU_000604_36_0_9"/>
<dbReference type="Pfam" id="PF16326">
    <property type="entry name" value="ABC_tran_CTD"/>
    <property type="match status" value="1"/>
</dbReference>
<dbReference type="OrthoDB" id="9801441at2"/>
<dbReference type="InterPro" id="IPR003439">
    <property type="entry name" value="ABC_transporter-like_ATP-bd"/>
</dbReference>
<reference evidence="6" key="2">
    <citation type="submission" date="2013-06" db="EMBL/GenBank/DDBJ databases">
        <title>Draft genome sequence of Clostridium hylemonae (DSM 15053).</title>
        <authorList>
            <person name="Sudarsanam P."/>
            <person name="Ley R."/>
            <person name="Guruge J."/>
            <person name="Turnbaugh P.J."/>
            <person name="Mahowald M."/>
            <person name="Liep D."/>
            <person name="Gordon J."/>
        </authorList>
    </citation>
    <scope>NUCLEOTIDE SEQUENCE</scope>
    <source>
        <strain evidence="6">DSM 15053</strain>
    </source>
</reference>
<accession>C0BXL4</accession>
<dbReference type="AlphaFoldDB" id="C0BXL4"/>
<feature type="domain" description="ABC transporter" evidence="5">
    <location>
        <begin position="4"/>
        <end position="219"/>
    </location>
</feature>
<gene>
    <name evidence="6" type="ORF">CLOHYLEM_04551</name>
</gene>
<organism evidence="6 7">
    <name type="scientific">[Clostridium] hylemonae DSM 15053</name>
    <dbReference type="NCBI Taxonomy" id="553973"/>
    <lineage>
        <taxon>Bacteria</taxon>
        <taxon>Bacillati</taxon>
        <taxon>Bacillota</taxon>
        <taxon>Clostridia</taxon>
        <taxon>Lachnospirales</taxon>
        <taxon>Lachnospiraceae</taxon>
    </lineage>
</organism>
<protein>
    <submittedName>
        <fullName evidence="6">ABC transporter, ATP-binding protein</fullName>
    </submittedName>
</protein>
<dbReference type="SUPFAM" id="SSF52540">
    <property type="entry name" value="P-loop containing nucleoside triphosphate hydrolases"/>
    <property type="match status" value="2"/>
</dbReference>
<keyword evidence="2" id="KW-0547">Nucleotide-binding</keyword>
<dbReference type="Proteomes" id="UP000004893">
    <property type="component" value="Unassembled WGS sequence"/>
</dbReference>
<keyword evidence="3 6" id="KW-0067">ATP-binding</keyword>
<dbReference type="InterPro" id="IPR037118">
    <property type="entry name" value="Val-tRNA_synth_C_sf"/>
</dbReference>
<proteinExistence type="predicted"/>
<dbReference type="FunFam" id="3.40.50.300:FF:000309">
    <property type="entry name" value="ABC transporter ATP-binding protein"/>
    <property type="match status" value="1"/>
</dbReference>
<dbReference type="Gene3D" id="3.40.50.300">
    <property type="entry name" value="P-loop containing nucleotide triphosphate hydrolases"/>
    <property type="match status" value="2"/>
</dbReference>
<keyword evidence="1" id="KW-0677">Repeat</keyword>
<dbReference type="GO" id="GO:0016887">
    <property type="term" value="F:ATP hydrolysis activity"/>
    <property type="evidence" value="ECO:0007669"/>
    <property type="project" value="InterPro"/>
</dbReference>
<evidence type="ECO:0000313" key="7">
    <source>
        <dbReference type="Proteomes" id="UP000004893"/>
    </source>
</evidence>
<evidence type="ECO:0000256" key="2">
    <source>
        <dbReference type="ARBA" id="ARBA00022741"/>
    </source>
</evidence>
<dbReference type="CDD" id="cd03221">
    <property type="entry name" value="ABCF_EF-3"/>
    <property type="match status" value="2"/>
</dbReference>
<dbReference type="GO" id="GO:0005524">
    <property type="term" value="F:ATP binding"/>
    <property type="evidence" value="ECO:0007669"/>
    <property type="project" value="UniProtKB-KW"/>
</dbReference>
<sequence>MNLLTMEGVTKSYTDKILLDKVDFAVNDHEKIGIVGVNGAGKSTLLKVVSGLEAADGGSVSSGKNVKLRYLPQTPVFDGGATILEAVLKDNADKSNEWTIESEARAMINRLGLPSYDTKVDTLSGGQKKRVALAGALLAPVEILVLDEPTNHLDGAMAEWLEQYLIRFKGAIVMVTHDRYFLDRVATRIVEIERARLYNYPGNYSEYVSLKMQRQSMENAAERKRQSLLRTELKWLARGARARSTKQKAHIQRIETLKEQSAPEQEKQVAMSSVSSRMGKKTIEVSHIAKSYGGRTVIEDYSYIFLRDDRIGIVGENGCGKSTLLKIITGNLAPDSGFVDMGETIRVGYFSQENEYMDDSKRVIDYVKEAGEYVTIPEGTVSASQMLERFLFDGALQWSRIEKLSGGEKRRLYLLRILMEAPNVLVLDEPTNDLDIQTLNVLEDYLDRFDGIVITVSHDRYFLDRIVNRIFAFEGEGRIAQYEGGYSDYLLKSADAGEAAAPGPEREKKAKEERSWKSGPKKLRFTYKEQREFEVIDEKIAELEENIGELEERITLNATNSAALNELMKEKEEAEQKLEDMVERWVYLNDLNDRINSQS</sequence>
<dbReference type="InterPro" id="IPR032524">
    <property type="entry name" value="ABC_tran_C"/>
</dbReference>
<dbReference type="eggNOG" id="COG0488">
    <property type="taxonomic scope" value="Bacteria"/>
</dbReference>
<dbReference type="InterPro" id="IPR027417">
    <property type="entry name" value="P-loop_NTPase"/>
</dbReference>
<reference evidence="6" key="1">
    <citation type="submission" date="2009-02" db="EMBL/GenBank/DDBJ databases">
        <authorList>
            <person name="Fulton L."/>
            <person name="Clifton S."/>
            <person name="Fulton B."/>
            <person name="Xu J."/>
            <person name="Minx P."/>
            <person name="Pepin K.H."/>
            <person name="Johnson M."/>
            <person name="Bhonagiri V."/>
            <person name="Nash W.E."/>
            <person name="Mardis E.R."/>
            <person name="Wilson R.K."/>
        </authorList>
    </citation>
    <scope>NUCLEOTIDE SEQUENCE [LARGE SCALE GENOMIC DNA]</scope>
    <source>
        <strain evidence="6">DSM 15053</strain>
    </source>
</reference>
<comment type="caution">
    <text evidence="6">The sequence shown here is derived from an EMBL/GenBank/DDBJ whole genome shotgun (WGS) entry which is preliminary data.</text>
</comment>
<dbReference type="GO" id="GO:0003677">
    <property type="term" value="F:DNA binding"/>
    <property type="evidence" value="ECO:0007669"/>
    <property type="project" value="InterPro"/>
</dbReference>
<dbReference type="SMART" id="SM00382">
    <property type="entry name" value="AAA"/>
    <property type="match status" value="2"/>
</dbReference>
<dbReference type="FunFam" id="3.40.50.300:FF:000011">
    <property type="entry name" value="Putative ABC transporter ATP-binding component"/>
    <property type="match status" value="1"/>
</dbReference>
<feature type="coiled-coil region" evidence="4">
    <location>
        <begin position="533"/>
        <end position="584"/>
    </location>
</feature>
<keyword evidence="7" id="KW-1185">Reference proteome</keyword>
<name>C0BXL4_9FIRM</name>
<evidence type="ECO:0000313" key="6">
    <source>
        <dbReference type="EMBL" id="EEG75321.1"/>
    </source>
</evidence>
<dbReference type="Gene3D" id="1.10.287.380">
    <property type="entry name" value="Valyl-tRNA synthetase, C-terminal domain"/>
    <property type="match status" value="1"/>
</dbReference>
<dbReference type="STRING" id="553973.CLOHYLEM_04551"/>
<evidence type="ECO:0000256" key="1">
    <source>
        <dbReference type="ARBA" id="ARBA00022737"/>
    </source>
</evidence>
<dbReference type="InterPro" id="IPR032781">
    <property type="entry name" value="ABC_tran_Xtn"/>
</dbReference>
<dbReference type="PANTHER" id="PTHR42855:SF1">
    <property type="entry name" value="ABC TRANSPORTER DOMAIN-CONTAINING PROTEIN"/>
    <property type="match status" value="1"/>
</dbReference>
<evidence type="ECO:0000256" key="4">
    <source>
        <dbReference type="SAM" id="Coils"/>
    </source>
</evidence>
<evidence type="ECO:0000256" key="3">
    <source>
        <dbReference type="ARBA" id="ARBA00022840"/>
    </source>
</evidence>
<dbReference type="Pfam" id="PF00005">
    <property type="entry name" value="ABC_tran"/>
    <property type="match status" value="2"/>
</dbReference>
<dbReference type="RefSeq" id="WP_006441883.1">
    <property type="nucleotide sequence ID" value="NZ_CP036524.1"/>
</dbReference>
<dbReference type="EMBL" id="ABYI02000012">
    <property type="protein sequence ID" value="EEG75321.1"/>
    <property type="molecule type" value="Genomic_DNA"/>
</dbReference>
<dbReference type="InterPro" id="IPR003593">
    <property type="entry name" value="AAA+_ATPase"/>
</dbReference>
<feature type="domain" description="ABC transporter" evidence="5">
    <location>
        <begin position="283"/>
        <end position="501"/>
    </location>
</feature>
<keyword evidence="4" id="KW-0175">Coiled coil</keyword>
<dbReference type="PANTHER" id="PTHR42855">
    <property type="entry name" value="ABC TRANSPORTER ATP-BINDING SUBUNIT"/>
    <property type="match status" value="1"/>
</dbReference>
<dbReference type="PROSITE" id="PS50893">
    <property type="entry name" value="ABC_TRANSPORTER_2"/>
    <property type="match status" value="2"/>
</dbReference>
<dbReference type="Pfam" id="PF12848">
    <property type="entry name" value="ABC_tran_Xtn"/>
    <property type="match status" value="1"/>
</dbReference>